<dbReference type="Gene3D" id="2.40.160.10">
    <property type="entry name" value="Porin"/>
    <property type="match status" value="1"/>
</dbReference>
<dbReference type="Proteomes" id="UP000814385">
    <property type="component" value="Unassembled WGS sequence"/>
</dbReference>
<dbReference type="RefSeq" id="WP_238977796.1">
    <property type="nucleotide sequence ID" value="NZ_JABFUC010000010.1"/>
</dbReference>
<dbReference type="InterPro" id="IPR023614">
    <property type="entry name" value="Porin_dom_sf"/>
</dbReference>
<keyword evidence="2" id="KW-0472">Membrane</keyword>
<accession>A0ABS9PA64</accession>
<comment type="caution">
    <text evidence="9">The sequence shown here is derived from an EMBL/GenBank/DDBJ whole genome shotgun (WGS) entry which is preliminary data.</text>
</comment>
<evidence type="ECO:0000256" key="1">
    <source>
        <dbReference type="ARBA" id="ARBA00022448"/>
    </source>
</evidence>
<organism evidence="9 10">
    <name type="scientific">Billgrantia campisalis</name>
    <dbReference type="NCBI Taxonomy" id="74661"/>
    <lineage>
        <taxon>Bacteria</taxon>
        <taxon>Pseudomonadati</taxon>
        <taxon>Pseudomonadota</taxon>
        <taxon>Gammaproteobacteria</taxon>
        <taxon>Oceanospirillales</taxon>
        <taxon>Halomonadaceae</taxon>
        <taxon>Billgrantia</taxon>
    </lineage>
</organism>
<evidence type="ECO:0000256" key="5">
    <source>
        <dbReference type="ARBA" id="ARBA00023065"/>
    </source>
</evidence>
<keyword evidence="1" id="KW-0813">Transport</keyword>
<name>A0ABS9PA64_9GAMM</name>
<gene>
    <name evidence="9" type="ORF">HOP52_12875</name>
</gene>
<evidence type="ECO:0000256" key="8">
    <source>
        <dbReference type="SAM" id="SignalP"/>
    </source>
</evidence>
<dbReference type="Pfam" id="PF00267">
    <property type="entry name" value="Porin_1"/>
    <property type="match status" value="1"/>
</dbReference>
<dbReference type="InterPro" id="IPR050298">
    <property type="entry name" value="Gram-neg_bact_OMP"/>
</dbReference>
<dbReference type="InterPro" id="IPR001702">
    <property type="entry name" value="Porin_Gram-ve"/>
</dbReference>
<dbReference type="EMBL" id="JABFUC010000010">
    <property type="protein sequence ID" value="MCG6658647.1"/>
    <property type="molecule type" value="Genomic_DNA"/>
</dbReference>
<keyword evidence="4 8" id="KW-0732">Signal</keyword>
<evidence type="ECO:0000256" key="3">
    <source>
        <dbReference type="ARBA" id="ARBA00022692"/>
    </source>
</evidence>
<keyword evidence="3" id="KW-0812">Transmembrane</keyword>
<keyword evidence="6" id="KW-0626">Porin</keyword>
<feature type="signal peptide" evidence="8">
    <location>
        <begin position="1"/>
        <end position="23"/>
    </location>
</feature>
<proteinExistence type="predicted"/>
<keyword evidence="5" id="KW-0406">Ion transport</keyword>
<evidence type="ECO:0000313" key="10">
    <source>
        <dbReference type="Proteomes" id="UP000814385"/>
    </source>
</evidence>
<evidence type="ECO:0000256" key="7">
    <source>
        <dbReference type="ARBA" id="ARBA00023237"/>
    </source>
</evidence>
<protein>
    <submittedName>
        <fullName evidence="9">Porin</fullName>
    </submittedName>
</protein>
<evidence type="ECO:0000256" key="4">
    <source>
        <dbReference type="ARBA" id="ARBA00022729"/>
    </source>
</evidence>
<dbReference type="SUPFAM" id="SSF56935">
    <property type="entry name" value="Porins"/>
    <property type="match status" value="1"/>
</dbReference>
<evidence type="ECO:0000256" key="2">
    <source>
        <dbReference type="ARBA" id="ARBA00022452"/>
    </source>
</evidence>
<evidence type="ECO:0000313" key="9">
    <source>
        <dbReference type="EMBL" id="MCG6658647.1"/>
    </source>
</evidence>
<keyword evidence="2" id="KW-1134">Transmembrane beta strand</keyword>
<keyword evidence="7" id="KW-0998">Cell outer membrane</keyword>
<keyword evidence="10" id="KW-1185">Reference proteome</keyword>
<dbReference type="PANTHER" id="PTHR34501">
    <property type="entry name" value="PROTEIN YDDL-RELATED"/>
    <property type="match status" value="1"/>
</dbReference>
<sequence>MKKTLLATAVAGAMAFTGTAVQAATVYDQDGTQLNIGGRVALGVSNNVDTLANTDTGSQFRNVYSRLNINGSSQIDPDLRGFFEVEWRFNGAVRDTSSGFQEVRTSLMGVESQTFGTLMAGNFGGLYNSQVLIPFDVYLDRGYEMTGHPFNSRGNSVAYLTPNLEGFQAFIQGKHFSSNDNIGLDSSKVRSQGGVTYDVAGLRLAAGWAEPEPLEVTGNLSNKTRYGATARYAFNDMFSGRLGIDAQRDVFDGDGQDVYGLGGTVSLGQLAFNADYYYVDTPDGVSSRNAFAAGAYYRLNQNVNVFTEFNEGDDDRSTYVLAGARYMF</sequence>
<dbReference type="PANTHER" id="PTHR34501:SF9">
    <property type="entry name" value="MAJOR OUTER MEMBRANE PROTEIN P.IA"/>
    <property type="match status" value="1"/>
</dbReference>
<evidence type="ECO:0000256" key="6">
    <source>
        <dbReference type="ARBA" id="ARBA00023114"/>
    </source>
</evidence>
<reference evidence="9 10" key="1">
    <citation type="submission" date="2020-05" db="EMBL/GenBank/DDBJ databases">
        <title>Comparative genomic analysis of denitrifying bacteria from Halomonas genus.</title>
        <authorList>
            <person name="Wang L."/>
            <person name="Shao Z."/>
        </authorList>
    </citation>
    <scope>NUCLEOTIDE SEQUENCE [LARGE SCALE GENOMIC DNA]</scope>
    <source>
        <strain evidence="9 10">A4</strain>
    </source>
</reference>
<feature type="chain" id="PRO_5047449872" evidence="8">
    <location>
        <begin position="24"/>
        <end position="328"/>
    </location>
</feature>